<feature type="compositionally biased region" description="Polar residues" evidence="1">
    <location>
        <begin position="108"/>
        <end position="123"/>
    </location>
</feature>
<gene>
    <name evidence="2" type="ORF">SETTUDRAFT_33890</name>
</gene>
<evidence type="ECO:0000256" key="1">
    <source>
        <dbReference type="SAM" id="MobiDB-lite"/>
    </source>
</evidence>
<sequence length="123" mass="13254">MIQVALGVLAPMHPHPSTSASQNSAKPRPVRSPTAPASPNHAAAMANASAQHHYSCFCRESTLALNKHMDARSRTPALGARPIRHDTQFRQNHANQAAPTEPWHHKTQCSNTAPAQSTVEAAR</sequence>
<evidence type="ECO:0000313" key="3">
    <source>
        <dbReference type="Proteomes" id="UP000016935"/>
    </source>
</evidence>
<accession>R0IET8</accession>
<dbReference type="GeneID" id="19403831"/>
<dbReference type="AlphaFoldDB" id="R0IET8"/>
<keyword evidence="3" id="KW-1185">Reference proteome</keyword>
<proteinExistence type="predicted"/>
<feature type="region of interest" description="Disordered" evidence="1">
    <location>
        <begin position="91"/>
        <end position="123"/>
    </location>
</feature>
<dbReference type="RefSeq" id="XP_008028841.1">
    <property type="nucleotide sequence ID" value="XM_008030650.1"/>
</dbReference>
<dbReference type="HOGENOM" id="CLU_2016641_0_0_1"/>
<feature type="compositionally biased region" description="Polar residues" evidence="1">
    <location>
        <begin position="16"/>
        <end position="25"/>
    </location>
</feature>
<reference evidence="2 3" key="1">
    <citation type="journal article" date="2012" name="PLoS Pathog.">
        <title>Diverse lifestyles and strategies of plant pathogenesis encoded in the genomes of eighteen Dothideomycetes fungi.</title>
        <authorList>
            <person name="Ohm R.A."/>
            <person name="Feau N."/>
            <person name="Henrissat B."/>
            <person name="Schoch C.L."/>
            <person name="Horwitz B.A."/>
            <person name="Barry K.W."/>
            <person name="Condon B.J."/>
            <person name="Copeland A.C."/>
            <person name="Dhillon B."/>
            <person name="Glaser F."/>
            <person name="Hesse C.N."/>
            <person name="Kosti I."/>
            <person name="LaButti K."/>
            <person name="Lindquist E.A."/>
            <person name="Lucas S."/>
            <person name="Salamov A.A."/>
            <person name="Bradshaw R.E."/>
            <person name="Ciuffetti L."/>
            <person name="Hamelin R.C."/>
            <person name="Kema G.H.J."/>
            <person name="Lawrence C."/>
            <person name="Scott J.A."/>
            <person name="Spatafora J.W."/>
            <person name="Turgeon B.G."/>
            <person name="de Wit P.J.G.M."/>
            <person name="Zhong S."/>
            <person name="Goodwin S.B."/>
            <person name="Grigoriev I.V."/>
        </authorList>
    </citation>
    <scope>NUCLEOTIDE SEQUENCE [LARGE SCALE GENOMIC DNA]</scope>
    <source>
        <strain evidence="3">28A</strain>
    </source>
</reference>
<name>R0IET8_EXST2</name>
<dbReference type="EMBL" id="KB908833">
    <property type="protein sequence ID" value="EOA83601.1"/>
    <property type="molecule type" value="Genomic_DNA"/>
</dbReference>
<protein>
    <submittedName>
        <fullName evidence="2">Uncharacterized protein</fullName>
    </submittedName>
</protein>
<reference evidence="2 3" key="2">
    <citation type="journal article" date="2013" name="PLoS Genet.">
        <title>Comparative genome structure, secondary metabolite, and effector coding capacity across Cochliobolus pathogens.</title>
        <authorList>
            <person name="Condon B.J."/>
            <person name="Leng Y."/>
            <person name="Wu D."/>
            <person name="Bushley K.E."/>
            <person name="Ohm R.A."/>
            <person name="Otillar R."/>
            <person name="Martin J."/>
            <person name="Schackwitz W."/>
            <person name="Grimwood J."/>
            <person name="MohdZainudin N."/>
            <person name="Xue C."/>
            <person name="Wang R."/>
            <person name="Manning V.A."/>
            <person name="Dhillon B."/>
            <person name="Tu Z.J."/>
            <person name="Steffenson B.J."/>
            <person name="Salamov A."/>
            <person name="Sun H."/>
            <person name="Lowry S."/>
            <person name="LaButti K."/>
            <person name="Han J."/>
            <person name="Copeland A."/>
            <person name="Lindquist E."/>
            <person name="Barry K."/>
            <person name="Schmutz J."/>
            <person name="Baker S.E."/>
            <person name="Ciuffetti L.M."/>
            <person name="Grigoriev I.V."/>
            <person name="Zhong S."/>
            <person name="Turgeon B.G."/>
        </authorList>
    </citation>
    <scope>NUCLEOTIDE SEQUENCE [LARGE SCALE GENOMIC DNA]</scope>
    <source>
        <strain evidence="3">28A</strain>
    </source>
</reference>
<organism evidence="2 3">
    <name type="scientific">Exserohilum turcicum (strain 28A)</name>
    <name type="common">Northern leaf blight fungus</name>
    <name type="synonym">Setosphaeria turcica</name>
    <dbReference type="NCBI Taxonomy" id="671987"/>
    <lineage>
        <taxon>Eukaryota</taxon>
        <taxon>Fungi</taxon>
        <taxon>Dikarya</taxon>
        <taxon>Ascomycota</taxon>
        <taxon>Pezizomycotina</taxon>
        <taxon>Dothideomycetes</taxon>
        <taxon>Pleosporomycetidae</taxon>
        <taxon>Pleosporales</taxon>
        <taxon>Pleosporineae</taxon>
        <taxon>Pleosporaceae</taxon>
        <taxon>Exserohilum</taxon>
    </lineage>
</organism>
<evidence type="ECO:0000313" key="2">
    <source>
        <dbReference type="EMBL" id="EOA83601.1"/>
    </source>
</evidence>
<feature type="compositionally biased region" description="Low complexity" evidence="1">
    <location>
        <begin position="32"/>
        <end position="46"/>
    </location>
</feature>
<feature type="region of interest" description="Disordered" evidence="1">
    <location>
        <begin position="9"/>
        <end position="46"/>
    </location>
</feature>
<dbReference type="Proteomes" id="UP000016935">
    <property type="component" value="Unassembled WGS sequence"/>
</dbReference>